<dbReference type="RefSeq" id="WP_369243855.1">
    <property type="nucleotide sequence ID" value="NZ_CP163443.1"/>
</dbReference>
<dbReference type="EMBL" id="CP163443">
    <property type="protein sequence ID" value="XDQ50504.1"/>
    <property type="molecule type" value="Genomic_DNA"/>
</dbReference>
<reference evidence="2" key="1">
    <citation type="submission" date="2024-07" db="EMBL/GenBank/DDBJ databases">
        <authorList>
            <person name="Yu S.T."/>
        </authorList>
    </citation>
    <scope>NUCLEOTIDE SEQUENCE</scope>
    <source>
        <strain evidence="2">R41</strain>
    </source>
</reference>
<accession>A0AB39R6T0</accession>
<evidence type="ECO:0008006" key="3">
    <source>
        <dbReference type="Google" id="ProtNLM"/>
    </source>
</evidence>
<name>A0AB39R6T0_9ACTN</name>
<evidence type="ECO:0000313" key="2">
    <source>
        <dbReference type="EMBL" id="XDQ50504.1"/>
    </source>
</evidence>
<feature type="signal peptide" evidence="1">
    <location>
        <begin position="1"/>
        <end position="26"/>
    </location>
</feature>
<evidence type="ECO:0000256" key="1">
    <source>
        <dbReference type="SAM" id="SignalP"/>
    </source>
</evidence>
<keyword evidence="1" id="KW-0732">Signal</keyword>
<dbReference type="AlphaFoldDB" id="A0AB39R6T0"/>
<protein>
    <recommendedName>
        <fullName evidence="3">DUF305 domain-containing protein</fullName>
    </recommendedName>
</protein>
<sequence length="64" mass="6460">MIRARHAGVAAGAAVLLLLTACGSHGDNTQSPAPASSTDLTHLQKLVEDAESAASSAESDMARE</sequence>
<proteinExistence type="predicted"/>
<organism evidence="2">
    <name type="scientific">Streptomyces sp. R41</name>
    <dbReference type="NCBI Taxonomy" id="3238632"/>
    <lineage>
        <taxon>Bacteria</taxon>
        <taxon>Bacillati</taxon>
        <taxon>Actinomycetota</taxon>
        <taxon>Actinomycetes</taxon>
        <taxon>Kitasatosporales</taxon>
        <taxon>Streptomycetaceae</taxon>
        <taxon>Streptomyces</taxon>
    </lineage>
</organism>
<feature type="chain" id="PRO_5044347664" description="DUF305 domain-containing protein" evidence="1">
    <location>
        <begin position="27"/>
        <end position="64"/>
    </location>
</feature>
<dbReference type="PROSITE" id="PS51257">
    <property type="entry name" value="PROKAR_LIPOPROTEIN"/>
    <property type="match status" value="1"/>
</dbReference>
<gene>
    <name evidence="2" type="ORF">AB5J53_01640</name>
</gene>